<accession>X1K1D0</accession>
<dbReference type="EMBL" id="BARV01000638">
    <property type="protein sequence ID" value="GAI00822.1"/>
    <property type="molecule type" value="Genomic_DNA"/>
</dbReference>
<sequence length="109" mass="11567">MILSTYEAAGTLLAGVDAFRNERKNVSSRRRVMRGVAVVGGAAVDDTIVDLYIEDFFVGTFRNTHAGAVGIVVNQDVIPVGPHYIPPGSKLAAIMAANCGAGFLKIQLY</sequence>
<proteinExistence type="predicted"/>
<organism evidence="1">
    <name type="scientific">marine sediment metagenome</name>
    <dbReference type="NCBI Taxonomy" id="412755"/>
    <lineage>
        <taxon>unclassified sequences</taxon>
        <taxon>metagenomes</taxon>
        <taxon>ecological metagenomes</taxon>
    </lineage>
</organism>
<reference evidence="1" key="1">
    <citation type="journal article" date="2014" name="Front. Microbiol.">
        <title>High frequency of phylogenetically diverse reductive dehalogenase-homologous genes in deep subseafloor sedimentary metagenomes.</title>
        <authorList>
            <person name="Kawai M."/>
            <person name="Futagami T."/>
            <person name="Toyoda A."/>
            <person name="Takaki Y."/>
            <person name="Nishi S."/>
            <person name="Hori S."/>
            <person name="Arai W."/>
            <person name="Tsubouchi T."/>
            <person name="Morono Y."/>
            <person name="Uchiyama I."/>
            <person name="Ito T."/>
            <person name="Fujiyama A."/>
            <person name="Inagaki F."/>
            <person name="Takami H."/>
        </authorList>
    </citation>
    <scope>NUCLEOTIDE SEQUENCE</scope>
    <source>
        <strain evidence="1">Expedition CK06-06</strain>
    </source>
</reference>
<name>X1K1D0_9ZZZZ</name>
<evidence type="ECO:0000313" key="1">
    <source>
        <dbReference type="EMBL" id="GAI00822.1"/>
    </source>
</evidence>
<comment type="caution">
    <text evidence="1">The sequence shown here is derived from an EMBL/GenBank/DDBJ whole genome shotgun (WGS) entry which is preliminary data.</text>
</comment>
<gene>
    <name evidence="1" type="ORF">S06H3_02250</name>
</gene>
<dbReference type="AlphaFoldDB" id="X1K1D0"/>
<protein>
    <submittedName>
        <fullName evidence="1">Uncharacterized protein</fullName>
    </submittedName>
</protein>